<keyword evidence="3" id="KW-1185">Reference proteome</keyword>
<dbReference type="Pfam" id="PF08241">
    <property type="entry name" value="Methyltransf_11"/>
    <property type="match status" value="1"/>
</dbReference>
<dbReference type="STRING" id="31958.SD37_09375"/>
<name>A0A193CAL4_AMYOR</name>
<reference evidence="2 3" key="1">
    <citation type="journal article" date="2015" name="Genome Announc.">
        <title>Draft Genome Sequence of Norvancomycin-Producing Strain Amycolatopsis orientalis CPCC200066.</title>
        <authorList>
            <person name="Lei X."/>
            <person name="Yuan F."/>
            <person name="Shi Y."/>
            <person name="Li X."/>
            <person name="Wang L."/>
            <person name="Hong B."/>
        </authorList>
    </citation>
    <scope>NUCLEOTIDE SEQUENCE [LARGE SCALE GENOMIC DNA]</scope>
    <source>
        <strain evidence="2 3">B-37</strain>
    </source>
</reference>
<dbReference type="AlphaFoldDB" id="A0A193CAL4"/>
<dbReference type="CDD" id="cd02440">
    <property type="entry name" value="AdoMet_MTases"/>
    <property type="match status" value="1"/>
</dbReference>
<sequence>MYDPGTQQAIRNLPVQSNWCCLDVGAGAGSMSYWLANVVDQGTVLAVDVDTRQFDVSRSPNLTVREADIHELEFEPHSFDLILARAVFGYLRRPEEALQRALRWLAPGGWIVVEDFYYLPTEHVPSDHARAVTNAYLHQLRSTDADMHWGRRLPSTLAKAGLHSVDLRVTPLGPGQHALGDELIRTRMRLQGPDLVRRGAVSAADLDSFVAGLGDPRSRDVATLLFSVWGQQPATR</sequence>
<evidence type="ECO:0000313" key="3">
    <source>
        <dbReference type="Proteomes" id="UP000093695"/>
    </source>
</evidence>
<dbReference type="EMBL" id="CP016174">
    <property type="protein sequence ID" value="ANN21661.1"/>
    <property type="molecule type" value="Genomic_DNA"/>
</dbReference>
<proteinExistence type="predicted"/>
<feature type="domain" description="Methyltransferase type 11" evidence="1">
    <location>
        <begin position="22"/>
        <end position="113"/>
    </location>
</feature>
<gene>
    <name evidence="2" type="ORF">SD37_09375</name>
</gene>
<evidence type="ECO:0000259" key="1">
    <source>
        <dbReference type="Pfam" id="PF08241"/>
    </source>
</evidence>
<dbReference type="SUPFAM" id="SSF53335">
    <property type="entry name" value="S-adenosyl-L-methionine-dependent methyltransferases"/>
    <property type="match status" value="1"/>
</dbReference>
<dbReference type="Proteomes" id="UP000093695">
    <property type="component" value="Chromosome"/>
</dbReference>
<dbReference type="InterPro" id="IPR029063">
    <property type="entry name" value="SAM-dependent_MTases_sf"/>
</dbReference>
<evidence type="ECO:0000313" key="2">
    <source>
        <dbReference type="EMBL" id="ANN21661.1"/>
    </source>
</evidence>
<dbReference type="Gene3D" id="3.40.50.150">
    <property type="entry name" value="Vaccinia Virus protein VP39"/>
    <property type="match status" value="1"/>
</dbReference>
<dbReference type="GO" id="GO:0008757">
    <property type="term" value="F:S-adenosylmethionine-dependent methyltransferase activity"/>
    <property type="evidence" value="ECO:0007669"/>
    <property type="project" value="InterPro"/>
</dbReference>
<organism evidence="2 3">
    <name type="scientific">Amycolatopsis orientalis</name>
    <name type="common">Nocardia orientalis</name>
    <dbReference type="NCBI Taxonomy" id="31958"/>
    <lineage>
        <taxon>Bacteria</taxon>
        <taxon>Bacillati</taxon>
        <taxon>Actinomycetota</taxon>
        <taxon>Actinomycetes</taxon>
        <taxon>Pseudonocardiales</taxon>
        <taxon>Pseudonocardiaceae</taxon>
        <taxon>Amycolatopsis</taxon>
    </lineage>
</organism>
<dbReference type="PANTHER" id="PTHR43591">
    <property type="entry name" value="METHYLTRANSFERASE"/>
    <property type="match status" value="1"/>
</dbReference>
<accession>A0A193CAL4</accession>
<dbReference type="KEGG" id="aori:SD37_09375"/>
<dbReference type="InterPro" id="IPR013216">
    <property type="entry name" value="Methyltransf_11"/>
</dbReference>
<protein>
    <recommendedName>
        <fullName evidence="1">Methyltransferase type 11 domain-containing protein</fullName>
    </recommendedName>
</protein>